<comment type="caution">
    <text evidence="1">The sequence shown here is derived from an EMBL/GenBank/DDBJ whole genome shotgun (WGS) entry which is preliminary data.</text>
</comment>
<protein>
    <submittedName>
        <fullName evidence="1">Uncharacterized protein</fullName>
    </submittedName>
</protein>
<name>X1BHA2_9ZZZZ</name>
<sequence length="140" mass="16083">MSTLSLLGTKLEKGGDKMKGLRTSEGADWKTAEMGRLAEERKIAFEERGIPDTKFWKIEPGEHMVTLLADTPRELDGKFGMQRVWQVEINNEQWSWAVRINTALYRKIVELYHGKKAVNIKVVRIGTGKQDTRYDVMKAE</sequence>
<organism evidence="1">
    <name type="scientific">marine sediment metagenome</name>
    <dbReference type="NCBI Taxonomy" id="412755"/>
    <lineage>
        <taxon>unclassified sequences</taxon>
        <taxon>metagenomes</taxon>
        <taxon>ecological metagenomes</taxon>
    </lineage>
</organism>
<dbReference type="EMBL" id="BART01018995">
    <property type="protein sequence ID" value="GAG80567.1"/>
    <property type="molecule type" value="Genomic_DNA"/>
</dbReference>
<reference evidence="1" key="1">
    <citation type="journal article" date="2014" name="Front. Microbiol.">
        <title>High frequency of phylogenetically diverse reductive dehalogenase-homologous genes in deep subseafloor sedimentary metagenomes.</title>
        <authorList>
            <person name="Kawai M."/>
            <person name="Futagami T."/>
            <person name="Toyoda A."/>
            <person name="Takaki Y."/>
            <person name="Nishi S."/>
            <person name="Hori S."/>
            <person name="Arai W."/>
            <person name="Tsubouchi T."/>
            <person name="Morono Y."/>
            <person name="Uchiyama I."/>
            <person name="Ito T."/>
            <person name="Fujiyama A."/>
            <person name="Inagaki F."/>
            <person name="Takami H."/>
        </authorList>
    </citation>
    <scope>NUCLEOTIDE SEQUENCE</scope>
    <source>
        <strain evidence="1">Expedition CK06-06</strain>
    </source>
</reference>
<gene>
    <name evidence="1" type="ORF">S01H4_35680</name>
</gene>
<proteinExistence type="predicted"/>
<accession>X1BHA2</accession>
<evidence type="ECO:0000313" key="1">
    <source>
        <dbReference type="EMBL" id="GAG80567.1"/>
    </source>
</evidence>
<dbReference type="AlphaFoldDB" id="X1BHA2"/>